<protein>
    <submittedName>
        <fullName evidence="2">Uncharacterized protein</fullName>
    </submittedName>
</protein>
<keyword evidence="1" id="KW-1133">Transmembrane helix</keyword>
<name>A0ABN7E940_SPIIN</name>
<feature type="transmembrane region" description="Helical" evidence="1">
    <location>
        <begin position="36"/>
        <end position="54"/>
    </location>
</feature>
<dbReference type="PANTHER" id="PTHR24092:SF19">
    <property type="entry name" value="PHOSPHOLIPID-TRANSPORTING ATPASE"/>
    <property type="match status" value="1"/>
</dbReference>
<dbReference type="InterPro" id="IPR023299">
    <property type="entry name" value="ATPase_P-typ_cyto_dom_N"/>
</dbReference>
<comment type="caution">
    <text evidence="2">The sequence shown here is derived from an EMBL/GenBank/DDBJ whole genome shotgun (WGS) entry which is preliminary data.</text>
</comment>
<accession>A0ABN7E940</accession>
<dbReference type="Gene3D" id="3.40.1110.10">
    <property type="entry name" value="Calcium-transporting ATPase, cytoplasmic domain N"/>
    <property type="match status" value="1"/>
</dbReference>
<sequence>MELRKLKFTNLKHHISIQKEKNTIRNDAPLDTLDSYINFLLVIISDFFLYIFSISKNGFLDWRIAYGELFNDDVNNVPDVVRFLTVMSIYNNFLPTKSPSGEISYIAQSKDKDAPVNAAAQLHMVLVNRNENVLINFNASAVRYELLDTLEFTSDRKRI</sequence>
<dbReference type="Proteomes" id="UP001189122">
    <property type="component" value="Unassembled WGS sequence"/>
</dbReference>
<keyword evidence="1" id="KW-0812">Transmembrane</keyword>
<gene>
    <name evidence="2" type="ORF">SI7747_UN020742</name>
</gene>
<keyword evidence="3" id="KW-1185">Reference proteome</keyword>
<keyword evidence="1" id="KW-0472">Membrane</keyword>
<evidence type="ECO:0000313" key="2">
    <source>
        <dbReference type="EMBL" id="CAA6674384.1"/>
    </source>
</evidence>
<organism evidence="2 3">
    <name type="scientific">Spirodela intermedia</name>
    <name type="common">Intermediate duckweed</name>
    <dbReference type="NCBI Taxonomy" id="51605"/>
    <lineage>
        <taxon>Eukaryota</taxon>
        <taxon>Viridiplantae</taxon>
        <taxon>Streptophyta</taxon>
        <taxon>Embryophyta</taxon>
        <taxon>Tracheophyta</taxon>
        <taxon>Spermatophyta</taxon>
        <taxon>Magnoliopsida</taxon>
        <taxon>Liliopsida</taxon>
        <taxon>Araceae</taxon>
        <taxon>Lemnoideae</taxon>
        <taxon>Spirodela</taxon>
    </lineage>
</organism>
<evidence type="ECO:0000256" key="1">
    <source>
        <dbReference type="SAM" id="Phobius"/>
    </source>
</evidence>
<dbReference type="EMBL" id="CACRZD030000105">
    <property type="protein sequence ID" value="CAA6674384.1"/>
    <property type="molecule type" value="Genomic_DNA"/>
</dbReference>
<proteinExistence type="predicted"/>
<dbReference type="PANTHER" id="PTHR24092">
    <property type="entry name" value="PROBABLE PHOSPHOLIPID-TRANSPORTING ATPASE"/>
    <property type="match status" value="1"/>
</dbReference>
<evidence type="ECO:0000313" key="3">
    <source>
        <dbReference type="Proteomes" id="UP001189122"/>
    </source>
</evidence>
<reference evidence="3" key="1">
    <citation type="journal article" date="2020" name="Sci. Rep.">
        <title>Chromosome-scale genome assembly for the duckweed Spirodela intermedia, integrating cytogenetic maps, PacBio and Oxford Nanopore libraries.</title>
        <authorList>
            <person name="Hoang P.T.N."/>
            <person name="Fiebig A."/>
            <person name="Novak P."/>
            <person name="Macas J."/>
            <person name="Cao H.X."/>
            <person name="Stepanenko A."/>
            <person name="Chen G."/>
            <person name="Borisjuk N."/>
            <person name="Scholz U."/>
            <person name="Schubert I."/>
        </authorList>
    </citation>
    <scope>NUCLEOTIDE SEQUENCE [LARGE SCALE GENOMIC DNA]</scope>
</reference>